<accession>A0AAV7SB27</accession>
<feature type="compositionally biased region" description="Polar residues" evidence="1">
    <location>
        <begin position="63"/>
        <end position="72"/>
    </location>
</feature>
<sequence length="72" mass="8464">MGVPRQEQPVKIWGVAGQTSWTKGDFPRRREEQTALRPHSAEAQRKRYERKEVARKKHGRTAPSFSSWLLFE</sequence>
<dbReference type="EMBL" id="JANPWB010000008">
    <property type="protein sequence ID" value="KAJ1161447.1"/>
    <property type="molecule type" value="Genomic_DNA"/>
</dbReference>
<name>A0AAV7SB27_PLEWA</name>
<evidence type="ECO:0000313" key="3">
    <source>
        <dbReference type="Proteomes" id="UP001066276"/>
    </source>
</evidence>
<evidence type="ECO:0000256" key="1">
    <source>
        <dbReference type="SAM" id="MobiDB-lite"/>
    </source>
</evidence>
<comment type="caution">
    <text evidence="2">The sequence shown here is derived from an EMBL/GenBank/DDBJ whole genome shotgun (WGS) entry which is preliminary data.</text>
</comment>
<proteinExistence type="predicted"/>
<dbReference type="AlphaFoldDB" id="A0AAV7SB27"/>
<protein>
    <submittedName>
        <fullName evidence="2">Uncharacterized protein</fullName>
    </submittedName>
</protein>
<gene>
    <name evidence="2" type="ORF">NDU88_001933</name>
</gene>
<feature type="region of interest" description="Disordered" evidence="1">
    <location>
        <begin position="21"/>
        <end position="72"/>
    </location>
</feature>
<evidence type="ECO:0000313" key="2">
    <source>
        <dbReference type="EMBL" id="KAJ1161447.1"/>
    </source>
</evidence>
<feature type="compositionally biased region" description="Basic and acidic residues" evidence="1">
    <location>
        <begin position="25"/>
        <end position="52"/>
    </location>
</feature>
<organism evidence="2 3">
    <name type="scientific">Pleurodeles waltl</name>
    <name type="common">Iberian ribbed newt</name>
    <dbReference type="NCBI Taxonomy" id="8319"/>
    <lineage>
        <taxon>Eukaryota</taxon>
        <taxon>Metazoa</taxon>
        <taxon>Chordata</taxon>
        <taxon>Craniata</taxon>
        <taxon>Vertebrata</taxon>
        <taxon>Euteleostomi</taxon>
        <taxon>Amphibia</taxon>
        <taxon>Batrachia</taxon>
        <taxon>Caudata</taxon>
        <taxon>Salamandroidea</taxon>
        <taxon>Salamandridae</taxon>
        <taxon>Pleurodelinae</taxon>
        <taxon>Pleurodeles</taxon>
    </lineage>
</organism>
<keyword evidence="3" id="KW-1185">Reference proteome</keyword>
<reference evidence="2" key="1">
    <citation type="journal article" date="2022" name="bioRxiv">
        <title>Sequencing and chromosome-scale assembly of the giantPleurodeles waltlgenome.</title>
        <authorList>
            <person name="Brown T."/>
            <person name="Elewa A."/>
            <person name="Iarovenko S."/>
            <person name="Subramanian E."/>
            <person name="Araus A.J."/>
            <person name="Petzold A."/>
            <person name="Susuki M."/>
            <person name="Suzuki K.-i.T."/>
            <person name="Hayashi T."/>
            <person name="Toyoda A."/>
            <person name="Oliveira C."/>
            <person name="Osipova E."/>
            <person name="Leigh N.D."/>
            <person name="Simon A."/>
            <person name="Yun M.H."/>
        </authorList>
    </citation>
    <scope>NUCLEOTIDE SEQUENCE</scope>
    <source>
        <strain evidence="2">20211129_DDA</strain>
        <tissue evidence="2">Liver</tissue>
    </source>
</reference>
<dbReference type="Proteomes" id="UP001066276">
    <property type="component" value="Chromosome 4_2"/>
</dbReference>